<feature type="chain" id="PRO_5039332433" evidence="4">
    <location>
        <begin position="23"/>
        <end position="332"/>
    </location>
</feature>
<dbReference type="GO" id="GO:0016829">
    <property type="term" value="F:lyase activity"/>
    <property type="evidence" value="ECO:0007669"/>
    <property type="project" value="UniProtKB-KW"/>
</dbReference>
<keyword evidence="2" id="KW-0474">Menaquinone biosynthesis</keyword>
<dbReference type="AlphaFoldDB" id="A0A1M5QA91"/>
<dbReference type="Gene3D" id="3.40.190.10">
    <property type="entry name" value="Periplasmic binding protein-like II"/>
    <property type="match status" value="2"/>
</dbReference>
<dbReference type="EMBL" id="FQXI01000002">
    <property type="protein sequence ID" value="SHH10649.1"/>
    <property type="molecule type" value="Genomic_DNA"/>
</dbReference>
<dbReference type="RefSeq" id="WP_073183539.1">
    <property type="nucleotide sequence ID" value="NZ_FQXI01000002.1"/>
</dbReference>
<dbReference type="OrthoDB" id="9814375at2"/>
<dbReference type="InterPro" id="IPR027024">
    <property type="entry name" value="UCP027386_ABC_sbc_TM0202"/>
</dbReference>
<protein>
    <submittedName>
        <fullName evidence="5">NitT/TauT family transport system substrate-binding protein</fullName>
    </submittedName>
</protein>
<dbReference type="PROSITE" id="PS51257">
    <property type="entry name" value="PROKAR_LIPOPROTEIN"/>
    <property type="match status" value="1"/>
</dbReference>
<dbReference type="Proteomes" id="UP000184032">
    <property type="component" value="Unassembled WGS sequence"/>
</dbReference>
<gene>
    <name evidence="5" type="ORF">SAMN02745245_00558</name>
</gene>
<reference evidence="5 6" key="1">
    <citation type="submission" date="2016-11" db="EMBL/GenBank/DDBJ databases">
        <authorList>
            <person name="Jaros S."/>
            <person name="Januszkiewicz K."/>
            <person name="Wedrychowicz H."/>
        </authorList>
    </citation>
    <scope>NUCLEOTIDE SEQUENCE [LARGE SCALE GENOMIC DNA]</scope>
    <source>
        <strain evidence="5 6">DSM 21120</strain>
    </source>
</reference>
<name>A0A1M5QA91_9FIRM</name>
<keyword evidence="6" id="KW-1185">Reference proteome</keyword>
<evidence type="ECO:0000313" key="6">
    <source>
        <dbReference type="Proteomes" id="UP000184032"/>
    </source>
</evidence>
<dbReference type="SUPFAM" id="SSF53850">
    <property type="entry name" value="Periplasmic binding protein-like II"/>
    <property type="match status" value="1"/>
</dbReference>
<evidence type="ECO:0000256" key="2">
    <source>
        <dbReference type="ARBA" id="ARBA00022428"/>
    </source>
</evidence>
<keyword evidence="3" id="KW-0456">Lyase</keyword>
<evidence type="ECO:0000256" key="4">
    <source>
        <dbReference type="SAM" id="SignalP"/>
    </source>
</evidence>
<dbReference type="PANTHER" id="PTHR30024">
    <property type="entry name" value="ALIPHATIC SULFONATES-BINDING PROTEIN-RELATED"/>
    <property type="match status" value="1"/>
</dbReference>
<feature type="signal peptide" evidence="4">
    <location>
        <begin position="1"/>
        <end position="22"/>
    </location>
</feature>
<dbReference type="UniPathway" id="UPA00079"/>
<accession>A0A1M5QA91</accession>
<keyword evidence="4" id="KW-0732">Signal</keyword>
<organism evidence="5 6">
    <name type="scientific">Anaerosphaera aminiphila DSM 21120</name>
    <dbReference type="NCBI Taxonomy" id="1120995"/>
    <lineage>
        <taxon>Bacteria</taxon>
        <taxon>Bacillati</taxon>
        <taxon>Bacillota</taxon>
        <taxon>Tissierellia</taxon>
        <taxon>Tissierellales</taxon>
        <taxon>Peptoniphilaceae</taxon>
        <taxon>Anaerosphaera</taxon>
    </lineage>
</organism>
<proteinExistence type="predicted"/>
<dbReference type="InterPro" id="IPR003773">
    <property type="entry name" value="Menaquinone_biosynth"/>
</dbReference>
<sequence>MKNKILSTLLVFVFLFSLVGCGNKNENIVTDEAIKDNVTIKVGALKGPTAMGLVKVFDDSDKGVKQSNTYDYKIVASPDEIVAGLSKGDFDVAAIPANLASILYNKTEGKLLKVSNINTLGVLYLASRDDISDVESLKGRTIVTSGKGSTPEFALRQILSKSNIDPDNDVTIEYKAQHEEVLAELINNESAVVMLPQPFLTVAKQKVEGLKVNFSLNDLWKEINGEPLITGVLVVRNEFLEENKENFNAFLSEYKNSVDFVNNNVDEAAALVGNYDIVPEAVAKIAIPDCNIVYIDGQESEDALSNYLNILFEADQSSVGGVLPDENFYYKK</sequence>
<evidence type="ECO:0000256" key="1">
    <source>
        <dbReference type="ARBA" id="ARBA00004863"/>
    </source>
</evidence>
<dbReference type="GO" id="GO:0009234">
    <property type="term" value="P:menaquinone biosynthetic process"/>
    <property type="evidence" value="ECO:0007669"/>
    <property type="project" value="UniProtKB-UniPathway"/>
</dbReference>
<dbReference type="PANTHER" id="PTHR30024:SF46">
    <property type="entry name" value="ABC TRANSPORTER, SUBSTRATE-BINDING LIPOPROTEIN"/>
    <property type="match status" value="1"/>
</dbReference>
<comment type="pathway">
    <text evidence="1">Quinol/quinone metabolism; menaquinone biosynthesis.</text>
</comment>
<dbReference type="STRING" id="1120995.SAMN02745245_00558"/>
<evidence type="ECO:0000313" key="5">
    <source>
        <dbReference type="EMBL" id="SHH10649.1"/>
    </source>
</evidence>
<dbReference type="Pfam" id="PF02621">
    <property type="entry name" value="VitK2_biosynth"/>
    <property type="match status" value="1"/>
</dbReference>
<dbReference type="PIRSF" id="PIRSF027386">
    <property type="entry name" value="UCP027386_ABC_sbc_TM0202"/>
    <property type="match status" value="1"/>
</dbReference>
<evidence type="ECO:0000256" key="3">
    <source>
        <dbReference type="ARBA" id="ARBA00023239"/>
    </source>
</evidence>